<dbReference type="Gene3D" id="3.30.160.70">
    <property type="entry name" value="Methylated DNA-protein cysteine methyltransferase domain"/>
    <property type="match status" value="1"/>
</dbReference>
<proteinExistence type="inferred from homology"/>
<evidence type="ECO:0000256" key="4">
    <source>
        <dbReference type="ARBA" id="ARBA00022603"/>
    </source>
</evidence>
<dbReference type="FunFam" id="1.10.10.10:FF:000214">
    <property type="entry name" value="Methylated-DNA--protein-cysteine methyltransferase"/>
    <property type="match status" value="1"/>
</dbReference>
<dbReference type="PANTHER" id="PTHR10815:SF13">
    <property type="entry name" value="METHYLATED-DNA--PROTEIN-CYSTEINE METHYLTRANSFERASE"/>
    <property type="match status" value="1"/>
</dbReference>
<feature type="domain" description="HTH araC/xylS-type" evidence="11">
    <location>
        <begin position="43"/>
        <end position="140"/>
    </location>
</feature>
<evidence type="ECO:0000256" key="2">
    <source>
        <dbReference type="ARBA" id="ARBA00008711"/>
    </source>
</evidence>
<evidence type="ECO:0000313" key="13">
    <source>
        <dbReference type="Proteomes" id="UP000317371"/>
    </source>
</evidence>
<accession>A0A540VDL0</accession>
<comment type="catalytic activity">
    <reaction evidence="10">
        <text>a 6-O-methyl-2'-deoxyguanosine in DNA + L-cysteinyl-[protein] = S-methyl-L-cysteinyl-[protein] + a 2'-deoxyguanosine in DNA</text>
        <dbReference type="Rhea" id="RHEA:24000"/>
        <dbReference type="Rhea" id="RHEA-COMP:10131"/>
        <dbReference type="Rhea" id="RHEA-COMP:10132"/>
        <dbReference type="Rhea" id="RHEA-COMP:11367"/>
        <dbReference type="Rhea" id="RHEA-COMP:11368"/>
        <dbReference type="ChEBI" id="CHEBI:29950"/>
        <dbReference type="ChEBI" id="CHEBI:82612"/>
        <dbReference type="ChEBI" id="CHEBI:85445"/>
        <dbReference type="ChEBI" id="CHEBI:85448"/>
        <dbReference type="EC" id="2.1.1.63"/>
    </reaction>
</comment>
<dbReference type="PROSITE" id="PS00374">
    <property type="entry name" value="MGMT"/>
    <property type="match status" value="1"/>
</dbReference>
<dbReference type="NCBIfam" id="TIGR00589">
    <property type="entry name" value="ogt"/>
    <property type="match status" value="1"/>
</dbReference>
<evidence type="ECO:0000256" key="1">
    <source>
        <dbReference type="ARBA" id="ARBA00001286"/>
    </source>
</evidence>
<dbReference type="SMART" id="SM00342">
    <property type="entry name" value="HTH_ARAC"/>
    <property type="match status" value="1"/>
</dbReference>
<evidence type="ECO:0000256" key="7">
    <source>
        <dbReference type="ARBA" id="ARBA00023015"/>
    </source>
</evidence>
<evidence type="ECO:0000256" key="5">
    <source>
        <dbReference type="ARBA" id="ARBA00022679"/>
    </source>
</evidence>
<evidence type="ECO:0000256" key="3">
    <source>
        <dbReference type="ARBA" id="ARBA00011918"/>
    </source>
</evidence>
<dbReference type="InParanoid" id="A0A540VDL0"/>
<comment type="caution">
    <text evidence="12">The sequence shown here is derived from an EMBL/GenBank/DDBJ whole genome shotgun (WGS) entry which is preliminary data.</text>
</comment>
<comment type="similarity">
    <text evidence="2">Belongs to the MGMT family.</text>
</comment>
<keyword evidence="6" id="KW-0227">DNA damage</keyword>
<dbReference type="SUPFAM" id="SSF46689">
    <property type="entry name" value="Homeodomain-like"/>
    <property type="match status" value="1"/>
</dbReference>
<dbReference type="Gene3D" id="1.10.10.60">
    <property type="entry name" value="Homeodomain-like"/>
    <property type="match status" value="1"/>
</dbReference>
<dbReference type="InterPro" id="IPR018060">
    <property type="entry name" value="HTH_AraC"/>
</dbReference>
<dbReference type="InterPro" id="IPR036217">
    <property type="entry name" value="MethylDNA_cys_MeTrfase_DNAb"/>
</dbReference>
<comment type="catalytic activity">
    <reaction evidence="1">
        <text>a 4-O-methyl-thymidine in DNA + L-cysteinyl-[protein] = a thymidine in DNA + S-methyl-L-cysteinyl-[protein]</text>
        <dbReference type="Rhea" id="RHEA:53428"/>
        <dbReference type="Rhea" id="RHEA-COMP:10131"/>
        <dbReference type="Rhea" id="RHEA-COMP:10132"/>
        <dbReference type="Rhea" id="RHEA-COMP:13555"/>
        <dbReference type="Rhea" id="RHEA-COMP:13556"/>
        <dbReference type="ChEBI" id="CHEBI:29950"/>
        <dbReference type="ChEBI" id="CHEBI:82612"/>
        <dbReference type="ChEBI" id="CHEBI:137386"/>
        <dbReference type="ChEBI" id="CHEBI:137387"/>
        <dbReference type="EC" id="2.1.1.63"/>
    </reaction>
</comment>
<dbReference type="InterPro" id="IPR009057">
    <property type="entry name" value="Homeodomain-like_sf"/>
</dbReference>
<dbReference type="InterPro" id="IPR014048">
    <property type="entry name" value="MethylDNA_cys_MeTrfase_DNA-bd"/>
</dbReference>
<gene>
    <name evidence="12" type="ORF">FKZ61_14620</name>
</gene>
<evidence type="ECO:0000256" key="10">
    <source>
        <dbReference type="ARBA" id="ARBA00049348"/>
    </source>
</evidence>
<dbReference type="OrthoDB" id="9802228at2"/>
<keyword evidence="8" id="KW-0804">Transcription</keyword>
<dbReference type="InterPro" id="IPR036631">
    <property type="entry name" value="MGMT_N_sf"/>
</dbReference>
<dbReference type="GO" id="GO:0003700">
    <property type="term" value="F:DNA-binding transcription factor activity"/>
    <property type="evidence" value="ECO:0007669"/>
    <property type="project" value="InterPro"/>
</dbReference>
<dbReference type="SUPFAM" id="SSF46767">
    <property type="entry name" value="Methylated DNA-protein cysteine methyltransferase, C-terminal domain"/>
    <property type="match status" value="1"/>
</dbReference>
<keyword evidence="9" id="KW-0234">DNA repair</keyword>
<keyword evidence="5 12" id="KW-0808">Transferase</keyword>
<dbReference type="PROSITE" id="PS01124">
    <property type="entry name" value="HTH_ARAC_FAMILY_2"/>
    <property type="match status" value="1"/>
</dbReference>
<dbReference type="InterPro" id="IPR036388">
    <property type="entry name" value="WH-like_DNA-bd_sf"/>
</dbReference>
<name>A0A540VDL0_9CHLR</name>
<dbReference type="GO" id="GO:0032259">
    <property type="term" value="P:methylation"/>
    <property type="evidence" value="ECO:0007669"/>
    <property type="project" value="UniProtKB-KW"/>
</dbReference>
<keyword evidence="4 12" id="KW-0489">Methyltransferase</keyword>
<dbReference type="Pfam" id="PF01035">
    <property type="entry name" value="DNA_binding_1"/>
    <property type="match status" value="1"/>
</dbReference>
<dbReference type="Gene3D" id="1.10.10.10">
    <property type="entry name" value="Winged helix-like DNA-binding domain superfamily/Winged helix DNA-binding domain"/>
    <property type="match status" value="1"/>
</dbReference>
<dbReference type="EMBL" id="VIGC01000019">
    <property type="protein sequence ID" value="TQE94849.1"/>
    <property type="molecule type" value="Genomic_DNA"/>
</dbReference>
<dbReference type="EC" id="2.1.1.63" evidence="3"/>
<evidence type="ECO:0000313" key="12">
    <source>
        <dbReference type="EMBL" id="TQE94849.1"/>
    </source>
</evidence>
<evidence type="ECO:0000256" key="9">
    <source>
        <dbReference type="ARBA" id="ARBA00023204"/>
    </source>
</evidence>
<dbReference type="Proteomes" id="UP000317371">
    <property type="component" value="Unassembled WGS sequence"/>
</dbReference>
<organism evidence="12 13">
    <name type="scientific">Litorilinea aerophila</name>
    <dbReference type="NCBI Taxonomy" id="1204385"/>
    <lineage>
        <taxon>Bacteria</taxon>
        <taxon>Bacillati</taxon>
        <taxon>Chloroflexota</taxon>
        <taxon>Caldilineae</taxon>
        <taxon>Caldilineales</taxon>
        <taxon>Caldilineaceae</taxon>
        <taxon>Litorilinea</taxon>
    </lineage>
</organism>
<sequence>MEVSIRVCGYPGLVPAEEQRDQAVTECGNVVDTTQRADYERVAAAIRYLEAHQQEQPSLEEVAAHLHLSPFHLQRIFKRWAGISPKRFLQFLTAEHAKRLLAESHSVLDAAYGAGLSGPGRLHDLLVSVEAVTPGEFKARGAGLSIACGRHDTPFGECLLAVTERGICGLFFLGEGGWAEALAELQRRWPEARIVEDAARTQPLADQIFPPGPTGGPRSVNLLVRGTNFQIKVWEALLRIPAGQVTTYGTLARAIGQPRAARAVGSAVAANPIAYLIPCHRVIRQSGLIADYRWGSTRKKAILGWEFARQGASTVEDSPAPAERW</sequence>
<dbReference type="GO" id="GO:0043565">
    <property type="term" value="F:sequence-specific DNA binding"/>
    <property type="evidence" value="ECO:0007669"/>
    <property type="project" value="InterPro"/>
</dbReference>
<evidence type="ECO:0000256" key="6">
    <source>
        <dbReference type="ARBA" id="ARBA00022763"/>
    </source>
</evidence>
<dbReference type="AlphaFoldDB" id="A0A540VDL0"/>
<keyword evidence="7" id="KW-0805">Transcription regulation</keyword>
<dbReference type="GO" id="GO:0003908">
    <property type="term" value="F:methylated-DNA-[protein]-cysteine S-methyltransferase activity"/>
    <property type="evidence" value="ECO:0007669"/>
    <property type="project" value="UniProtKB-EC"/>
</dbReference>
<dbReference type="InterPro" id="IPR001497">
    <property type="entry name" value="MethylDNA_cys_MeTrfase_AS"/>
</dbReference>
<protein>
    <recommendedName>
        <fullName evidence="3">methylated-DNA--[protein]-cysteine S-methyltransferase</fullName>
        <ecNumber evidence="3">2.1.1.63</ecNumber>
    </recommendedName>
</protein>
<dbReference type="CDD" id="cd06445">
    <property type="entry name" value="ATase"/>
    <property type="match status" value="1"/>
</dbReference>
<reference evidence="12 13" key="1">
    <citation type="submission" date="2019-06" db="EMBL/GenBank/DDBJ databases">
        <title>Genome sequence of Litorilinea aerophila BAA-2444.</title>
        <authorList>
            <person name="Maclea K.S."/>
            <person name="Maurais E.G."/>
            <person name="Iannazzi L.C."/>
        </authorList>
    </citation>
    <scope>NUCLEOTIDE SEQUENCE [LARGE SCALE GENOMIC DNA]</scope>
    <source>
        <strain evidence="12 13">ATCC BAA-2444</strain>
    </source>
</reference>
<dbReference type="SUPFAM" id="SSF53155">
    <property type="entry name" value="Methylated DNA-protein cysteine methyltransferase domain"/>
    <property type="match status" value="1"/>
</dbReference>
<evidence type="ECO:0000256" key="8">
    <source>
        <dbReference type="ARBA" id="ARBA00023163"/>
    </source>
</evidence>
<evidence type="ECO:0000259" key="11">
    <source>
        <dbReference type="PROSITE" id="PS01124"/>
    </source>
</evidence>
<dbReference type="GO" id="GO:0006281">
    <property type="term" value="P:DNA repair"/>
    <property type="evidence" value="ECO:0007669"/>
    <property type="project" value="UniProtKB-KW"/>
</dbReference>
<dbReference type="PANTHER" id="PTHR10815">
    <property type="entry name" value="METHYLATED-DNA--PROTEIN-CYSTEINE METHYLTRANSFERASE"/>
    <property type="match status" value="1"/>
</dbReference>
<dbReference type="Pfam" id="PF12833">
    <property type="entry name" value="HTH_18"/>
    <property type="match status" value="1"/>
</dbReference>
<keyword evidence="13" id="KW-1185">Reference proteome</keyword>